<evidence type="ECO:0000256" key="9">
    <source>
        <dbReference type="SAM" id="MobiDB-lite"/>
    </source>
</evidence>
<dbReference type="AlphaFoldDB" id="A0AAV7Y284"/>
<evidence type="ECO:0000313" key="11">
    <source>
        <dbReference type="EMBL" id="KAJ1531778.1"/>
    </source>
</evidence>
<sequence>MRRTLQHGFQAMEAMAEAEAEEANARCSARCRTISRRFAWFYVPLCLSASLLIVCKAFSPPDERGVLVNFPRFLLESDLTYWPIFVASLGAFVNFFFYSVGYDTLFLSLCLHLSTKCDILKVMLRSAGQHRQVCSSSDSGGGQAGPRGSRAERCGLPSGPQAPGGPARRQRYHFEYWNDDGSALDAGAPSGATGCRRQAADRLRTCALYHQEVIK</sequence>
<comment type="caution">
    <text evidence="11">The sequence shown here is derived from an EMBL/GenBank/DDBJ whole genome shotgun (WGS) entry which is preliminary data.</text>
</comment>
<dbReference type="GO" id="GO:0016020">
    <property type="term" value="C:membrane"/>
    <property type="evidence" value="ECO:0007669"/>
    <property type="project" value="UniProtKB-SubCell"/>
</dbReference>
<dbReference type="GO" id="GO:0004984">
    <property type="term" value="F:olfactory receptor activity"/>
    <property type="evidence" value="ECO:0007669"/>
    <property type="project" value="InterPro"/>
</dbReference>
<evidence type="ECO:0000256" key="1">
    <source>
        <dbReference type="ARBA" id="ARBA00004141"/>
    </source>
</evidence>
<keyword evidence="6 10" id="KW-0472">Membrane</keyword>
<evidence type="ECO:0000256" key="3">
    <source>
        <dbReference type="ARBA" id="ARBA00022692"/>
    </source>
</evidence>
<reference evidence="11" key="1">
    <citation type="submission" date="2022-12" db="EMBL/GenBank/DDBJ databases">
        <title>Chromosome-level genome assembly of the bean flower thrips Megalurothrips usitatus.</title>
        <authorList>
            <person name="Ma L."/>
            <person name="Liu Q."/>
            <person name="Li H."/>
            <person name="Cai W."/>
        </authorList>
    </citation>
    <scope>NUCLEOTIDE SEQUENCE</scope>
    <source>
        <strain evidence="11">Cailab_2022a</strain>
    </source>
</reference>
<evidence type="ECO:0000256" key="2">
    <source>
        <dbReference type="ARBA" id="ARBA00022606"/>
    </source>
</evidence>
<evidence type="ECO:0000313" key="12">
    <source>
        <dbReference type="Proteomes" id="UP001075354"/>
    </source>
</evidence>
<protein>
    <submittedName>
        <fullName evidence="11">Uncharacterized protein</fullName>
    </submittedName>
</protein>
<dbReference type="InterPro" id="IPR004117">
    <property type="entry name" value="7tm6_olfct_rcpt"/>
</dbReference>
<dbReference type="Proteomes" id="UP001075354">
    <property type="component" value="Chromosome 1"/>
</dbReference>
<evidence type="ECO:0000256" key="6">
    <source>
        <dbReference type="ARBA" id="ARBA00023136"/>
    </source>
</evidence>
<gene>
    <name evidence="11" type="ORF">ONE63_000435</name>
</gene>
<keyword evidence="3 10" id="KW-0812">Transmembrane</keyword>
<keyword evidence="4" id="KW-0552">Olfaction</keyword>
<accession>A0AAV7Y284</accession>
<keyword evidence="7" id="KW-0675">Receptor</keyword>
<keyword evidence="5 10" id="KW-1133">Transmembrane helix</keyword>
<feature type="region of interest" description="Disordered" evidence="9">
    <location>
        <begin position="132"/>
        <end position="167"/>
    </location>
</feature>
<dbReference type="GO" id="GO:0007165">
    <property type="term" value="P:signal transduction"/>
    <property type="evidence" value="ECO:0007669"/>
    <property type="project" value="UniProtKB-KW"/>
</dbReference>
<dbReference type="EMBL" id="JAPTSV010000001">
    <property type="protein sequence ID" value="KAJ1531778.1"/>
    <property type="molecule type" value="Genomic_DNA"/>
</dbReference>
<evidence type="ECO:0000256" key="7">
    <source>
        <dbReference type="ARBA" id="ARBA00023170"/>
    </source>
</evidence>
<dbReference type="GO" id="GO:0005549">
    <property type="term" value="F:odorant binding"/>
    <property type="evidence" value="ECO:0007669"/>
    <property type="project" value="InterPro"/>
</dbReference>
<evidence type="ECO:0000256" key="5">
    <source>
        <dbReference type="ARBA" id="ARBA00022989"/>
    </source>
</evidence>
<keyword evidence="12" id="KW-1185">Reference proteome</keyword>
<comment type="subcellular location">
    <subcellularLocation>
        <location evidence="1">Membrane</location>
        <topology evidence="1">Multi-pass membrane protein</topology>
    </subcellularLocation>
</comment>
<evidence type="ECO:0000256" key="10">
    <source>
        <dbReference type="SAM" id="Phobius"/>
    </source>
</evidence>
<name>A0AAV7Y284_9NEOP</name>
<evidence type="ECO:0000256" key="8">
    <source>
        <dbReference type="ARBA" id="ARBA00023224"/>
    </source>
</evidence>
<feature type="transmembrane region" description="Helical" evidence="10">
    <location>
        <begin position="38"/>
        <end position="59"/>
    </location>
</feature>
<proteinExistence type="predicted"/>
<feature type="transmembrane region" description="Helical" evidence="10">
    <location>
        <begin position="79"/>
        <end position="98"/>
    </location>
</feature>
<keyword evidence="8" id="KW-0807">Transducer</keyword>
<keyword evidence="2" id="KW-0716">Sensory transduction</keyword>
<organism evidence="11 12">
    <name type="scientific">Megalurothrips usitatus</name>
    <name type="common">bean blossom thrips</name>
    <dbReference type="NCBI Taxonomy" id="439358"/>
    <lineage>
        <taxon>Eukaryota</taxon>
        <taxon>Metazoa</taxon>
        <taxon>Ecdysozoa</taxon>
        <taxon>Arthropoda</taxon>
        <taxon>Hexapoda</taxon>
        <taxon>Insecta</taxon>
        <taxon>Pterygota</taxon>
        <taxon>Neoptera</taxon>
        <taxon>Paraneoptera</taxon>
        <taxon>Thysanoptera</taxon>
        <taxon>Terebrantia</taxon>
        <taxon>Thripoidea</taxon>
        <taxon>Thripidae</taxon>
        <taxon>Megalurothrips</taxon>
    </lineage>
</organism>
<evidence type="ECO:0000256" key="4">
    <source>
        <dbReference type="ARBA" id="ARBA00022725"/>
    </source>
</evidence>
<dbReference type="Pfam" id="PF02949">
    <property type="entry name" value="7tm_6"/>
    <property type="match status" value="1"/>
</dbReference>